<dbReference type="CDD" id="cd10027">
    <property type="entry name" value="UDG-F1-like"/>
    <property type="match status" value="1"/>
</dbReference>
<evidence type="ECO:0000256" key="1">
    <source>
        <dbReference type="ARBA" id="ARBA00008184"/>
    </source>
</evidence>
<evidence type="ECO:0000256" key="2">
    <source>
        <dbReference type="ARBA" id="ARBA00022763"/>
    </source>
</evidence>
<dbReference type="PANTHER" id="PTHR11264">
    <property type="entry name" value="URACIL-DNA GLYCOSYLASE"/>
    <property type="match status" value="1"/>
</dbReference>
<name>A0A6C0LTB8_9ZZZZ</name>
<dbReference type="Pfam" id="PF03167">
    <property type="entry name" value="UDG"/>
    <property type="match status" value="1"/>
</dbReference>
<comment type="similarity">
    <text evidence="1">Belongs to the uracil-DNA glycosylase (UDG) superfamily. UNG family.</text>
</comment>
<dbReference type="Gene3D" id="3.40.470.10">
    <property type="entry name" value="Uracil-DNA glycosylase-like domain"/>
    <property type="match status" value="1"/>
</dbReference>
<keyword evidence="4" id="KW-0234">DNA repair</keyword>
<sequence>MNVNELSFMNPLPEINRDRKKNQKTDPTETELEDKRLKIFGEKMNINYLFIDINNYHFKTWKECFLDKNVKLRSLVTNHHWLDFFNSVKNRKYFEDLETKLSSYIENERLIFPYAEFVFNAFNLIPPNKIKVVILGQDPYINIEMINKKQIPQAMGLSFSVPYGISKPPSLQNIFKNLFNYGHIKKIPDSGCLAGWILQGCFLINSAFTTFYKESNAHKNEWSSFSKELIKYLNDKCTNIVFVAWGLNAYSLCKDINTHKHNLIISSHPSRLSFNRTFTWTEGRNKKEFPSFSATNHFGKINEYLESVDKLPIIWDLI</sequence>
<dbReference type="SUPFAM" id="SSF52141">
    <property type="entry name" value="Uracil-DNA glycosylase-like"/>
    <property type="match status" value="1"/>
</dbReference>
<dbReference type="PANTHER" id="PTHR11264:SF0">
    <property type="entry name" value="URACIL-DNA GLYCOSYLASE"/>
    <property type="match status" value="1"/>
</dbReference>
<organism evidence="7">
    <name type="scientific">viral metagenome</name>
    <dbReference type="NCBI Taxonomy" id="1070528"/>
    <lineage>
        <taxon>unclassified sequences</taxon>
        <taxon>metagenomes</taxon>
        <taxon>organismal metagenomes</taxon>
    </lineage>
</organism>
<evidence type="ECO:0000256" key="5">
    <source>
        <dbReference type="SAM" id="MobiDB-lite"/>
    </source>
</evidence>
<dbReference type="InterPro" id="IPR018085">
    <property type="entry name" value="Ura-DNA_Glyclase_AS"/>
</dbReference>
<dbReference type="AlphaFoldDB" id="A0A6C0LTB8"/>
<evidence type="ECO:0000259" key="6">
    <source>
        <dbReference type="Pfam" id="PF03167"/>
    </source>
</evidence>
<dbReference type="GO" id="GO:0004844">
    <property type="term" value="F:uracil DNA N-glycosylase activity"/>
    <property type="evidence" value="ECO:0007669"/>
    <property type="project" value="InterPro"/>
</dbReference>
<evidence type="ECO:0000256" key="3">
    <source>
        <dbReference type="ARBA" id="ARBA00022801"/>
    </source>
</evidence>
<evidence type="ECO:0000256" key="4">
    <source>
        <dbReference type="ARBA" id="ARBA00023204"/>
    </source>
</evidence>
<protein>
    <recommendedName>
        <fullName evidence="6">Uracil-DNA glycosylase-like domain-containing protein</fullName>
    </recommendedName>
</protein>
<dbReference type="InterPro" id="IPR036895">
    <property type="entry name" value="Uracil-DNA_glycosylase-like_sf"/>
</dbReference>
<feature type="region of interest" description="Disordered" evidence="5">
    <location>
        <begin position="1"/>
        <end position="30"/>
    </location>
</feature>
<feature type="domain" description="Uracil-DNA glycosylase-like" evidence="6">
    <location>
        <begin position="123"/>
        <end position="277"/>
    </location>
</feature>
<keyword evidence="2" id="KW-0227">DNA damage</keyword>
<dbReference type="InterPro" id="IPR002043">
    <property type="entry name" value="UDG_fam1"/>
</dbReference>
<proteinExistence type="inferred from homology"/>
<dbReference type="InterPro" id="IPR005122">
    <property type="entry name" value="Uracil-DNA_glycosylase-like"/>
</dbReference>
<dbReference type="NCBIfam" id="NF003592">
    <property type="entry name" value="PRK05254.1-5"/>
    <property type="match status" value="1"/>
</dbReference>
<evidence type="ECO:0000313" key="7">
    <source>
        <dbReference type="EMBL" id="QHU33001.1"/>
    </source>
</evidence>
<reference evidence="7" key="1">
    <citation type="journal article" date="2020" name="Nature">
        <title>Giant virus diversity and host interactions through global metagenomics.</title>
        <authorList>
            <person name="Schulz F."/>
            <person name="Roux S."/>
            <person name="Paez-Espino D."/>
            <person name="Jungbluth S."/>
            <person name="Walsh D.A."/>
            <person name="Denef V.J."/>
            <person name="McMahon K.D."/>
            <person name="Konstantinidis K.T."/>
            <person name="Eloe-Fadrosh E.A."/>
            <person name="Kyrpides N.C."/>
            <person name="Woyke T."/>
        </authorList>
    </citation>
    <scope>NUCLEOTIDE SEQUENCE</scope>
    <source>
        <strain evidence="7">GVMAG-S-1014582-52</strain>
    </source>
</reference>
<keyword evidence="3" id="KW-0378">Hydrolase</keyword>
<dbReference type="GO" id="GO:0097510">
    <property type="term" value="P:base-excision repair, AP site formation via deaminated base removal"/>
    <property type="evidence" value="ECO:0007669"/>
    <property type="project" value="TreeGrafter"/>
</dbReference>
<accession>A0A6C0LTB8</accession>
<dbReference type="EMBL" id="MN740556">
    <property type="protein sequence ID" value="QHU33001.1"/>
    <property type="molecule type" value="Genomic_DNA"/>
</dbReference>
<dbReference type="PROSITE" id="PS00130">
    <property type="entry name" value="U_DNA_GLYCOSYLASE"/>
    <property type="match status" value="1"/>
</dbReference>